<feature type="region of interest" description="Disordered" evidence="1">
    <location>
        <begin position="19"/>
        <end position="45"/>
    </location>
</feature>
<dbReference type="AlphaFoldDB" id="A0A0A8Y6F6"/>
<protein>
    <submittedName>
        <fullName evidence="2">Uncharacterized protein</fullName>
    </submittedName>
</protein>
<organism evidence="2">
    <name type="scientific">Arundo donax</name>
    <name type="common">Giant reed</name>
    <name type="synonym">Donax arundinaceus</name>
    <dbReference type="NCBI Taxonomy" id="35708"/>
    <lineage>
        <taxon>Eukaryota</taxon>
        <taxon>Viridiplantae</taxon>
        <taxon>Streptophyta</taxon>
        <taxon>Embryophyta</taxon>
        <taxon>Tracheophyta</taxon>
        <taxon>Spermatophyta</taxon>
        <taxon>Magnoliopsida</taxon>
        <taxon>Liliopsida</taxon>
        <taxon>Poales</taxon>
        <taxon>Poaceae</taxon>
        <taxon>PACMAD clade</taxon>
        <taxon>Arundinoideae</taxon>
        <taxon>Arundineae</taxon>
        <taxon>Arundo</taxon>
    </lineage>
</organism>
<proteinExistence type="predicted"/>
<reference evidence="2" key="1">
    <citation type="submission" date="2014-09" db="EMBL/GenBank/DDBJ databases">
        <authorList>
            <person name="Magalhaes I.L.F."/>
            <person name="Oliveira U."/>
            <person name="Santos F.R."/>
            <person name="Vidigal T.H.D.A."/>
            <person name="Brescovit A.D."/>
            <person name="Santos A.J."/>
        </authorList>
    </citation>
    <scope>NUCLEOTIDE SEQUENCE</scope>
    <source>
        <tissue evidence="2">Shoot tissue taken approximately 20 cm above the soil surface</tissue>
    </source>
</reference>
<accession>A0A0A8Y6F6</accession>
<evidence type="ECO:0000256" key="1">
    <source>
        <dbReference type="SAM" id="MobiDB-lite"/>
    </source>
</evidence>
<feature type="region of interest" description="Disordered" evidence="1">
    <location>
        <begin position="63"/>
        <end position="111"/>
    </location>
</feature>
<feature type="compositionally biased region" description="Basic residues" evidence="1">
    <location>
        <begin position="27"/>
        <end position="41"/>
    </location>
</feature>
<reference evidence="2" key="2">
    <citation type="journal article" date="2015" name="Data Brief">
        <title>Shoot transcriptome of the giant reed, Arundo donax.</title>
        <authorList>
            <person name="Barrero R.A."/>
            <person name="Guerrero F.D."/>
            <person name="Moolhuijzen P."/>
            <person name="Goolsby J.A."/>
            <person name="Tidwell J."/>
            <person name="Bellgard S.E."/>
            <person name="Bellgard M.I."/>
        </authorList>
    </citation>
    <scope>NUCLEOTIDE SEQUENCE</scope>
    <source>
        <tissue evidence="2">Shoot tissue taken approximately 20 cm above the soil surface</tissue>
    </source>
</reference>
<evidence type="ECO:0000313" key="2">
    <source>
        <dbReference type="EMBL" id="JAD20628.1"/>
    </source>
</evidence>
<dbReference type="EMBL" id="GBRH01277267">
    <property type="protein sequence ID" value="JAD20628.1"/>
    <property type="molecule type" value="Transcribed_RNA"/>
</dbReference>
<name>A0A0A8Y6F6_ARUDO</name>
<sequence length="174" mass="18896">MPDTASSLCCRAQRGFDRRAAISPRVRNLHRHPGPPHHHTRPSALPRPHLGCHGCAPPPPCRHGAAMDGQIRASPHGSDHLPAGGTSGQRAPPRCTRRSHPRADLRTRGRESKGIPAATVLAAARASGSRLRRRRGGGGARKVVVALGFGEPPVSPWQERRRRFCVSTQNMRRC</sequence>
<feature type="compositionally biased region" description="Basic and acidic residues" evidence="1">
    <location>
        <begin position="101"/>
        <end position="111"/>
    </location>
</feature>